<feature type="domain" description="Glycosyltransferase N-terminal" evidence="7">
    <location>
        <begin position="11"/>
        <end position="238"/>
    </location>
</feature>
<evidence type="ECO:0000256" key="4">
    <source>
        <dbReference type="ARBA" id="ARBA00047606"/>
    </source>
</evidence>
<dbReference type="SUPFAM" id="SSF53756">
    <property type="entry name" value="UDP-Glycosyltransferase/glycogen phosphorylase"/>
    <property type="match status" value="1"/>
</dbReference>
<evidence type="ECO:0000256" key="5">
    <source>
        <dbReference type="RuleBase" id="RU003718"/>
    </source>
</evidence>
<dbReference type="Pfam" id="PF26168">
    <property type="entry name" value="Glyco_transf_N"/>
    <property type="match status" value="1"/>
</dbReference>
<keyword evidence="5 8" id="KW-0328">Glycosyltransferase</keyword>
<dbReference type="EMBL" id="EQ973907">
    <property type="protein sequence ID" value="EEF39339.1"/>
    <property type="molecule type" value="Genomic_DNA"/>
</dbReference>
<dbReference type="InParanoid" id="B9SAL6"/>
<dbReference type="Proteomes" id="UP000008311">
    <property type="component" value="Unassembled WGS sequence"/>
</dbReference>
<protein>
    <recommendedName>
        <fullName evidence="6">Glycosyltransferase</fullName>
        <ecNumber evidence="6">2.4.1.-</ecNumber>
    </recommendedName>
</protein>
<dbReference type="UniPathway" id="UPA00009"/>
<gene>
    <name evidence="8" type="ORF">RCOM_1104200</name>
</gene>
<dbReference type="PANTHER" id="PTHR48044">
    <property type="entry name" value="GLYCOSYLTRANSFERASE"/>
    <property type="match status" value="1"/>
</dbReference>
<evidence type="ECO:0000313" key="9">
    <source>
        <dbReference type="Proteomes" id="UP000008311"/>
    </source>
</evidence>
<dbReference type="PROSITE" id="PS00375">
    <property type="entry name" value="UDPGT"/>
    <property type="match status" value="1"/>
</dbReference>
<organism evidence="8 9">
    <name type="scientific">Ricinus communis</name>
    <name type="common">Castor bean</name>
    <dbReference type="NCBI Taxonomy" id="3988"/>
    <lineage>
        <taxon>Eukaryota</taxon>
        <taxon>Viridiplantae</taxon>
        <taxon>Streptophyta</taxon>
        <taxon>Embryophyta</taxon>
        <taxon>Tracheophyta</taxon>
        <taxon>Spermatophyta</taxon>
        <taxon>Magnoliopsida</taxon>
        <taxon>eudicotyledons</taxon>
        <taxon>Gunneridae</taxon>
        <taxon>Pentapetalae</taxon>
        <taxon>rosids</taxon>
        <taxon>fabids</taxon>
        <taxon>Malpighiales</taxon>
        <taxon>Euphorbiaceae</taxon>
        <taxon>Acalyphoideae</taxon>
        <taxon>Acalypheae</taxon>
        <taxon>Ricinus</taxon>
    </lineage>
</organism>
<dbReference type="GO" id="GO:0035251">
    <property type="term" value="F:UDP-glucosyltransferase activity"/>
    <property type="evidence" value="ECO:0000318"/>
    <property type="project" value="GO_Central"/>
</dbReference>
<dbReference type="FunFam" id="3.40.50.2000:FF:000060">
    <property type="entry name" value="Glycosyltransferase"/>
    <property type="match status" value="1"/>
</dbReference>
<dbReference type="InterPro" id="IPR002213">
    <property type="entry name" value="UDP_glucos_trans"/>
</dbReference>
<dbReference type="InterPro" id="IPR035595">
    <property type="entry name" value="UDP_glycos_trans_CS"/>
</dbReference>
<evidence type="ECO:0000313" key="8">
    <source>
        <dbReference type="EMBL" id="EEF39339.1"/>
    </source>
</evidence>
<name>B9SAL6_RICCO</name>
<dbReference type="eggNOG" id="KOG1192">
    <property type="taxonomic scope" value="Eukaryota"/>
</dbReference>
<dbReference type="Pfam" id="PF00201">
    <property type="entry name" value="UDPGT"/>
    <property type="match status" value="1"/>
</dbReference>
<evidence type="ECO:0000256" key="6">
    <source>
        <dbReference type="RuleBase" id="RU362057"/>
    </source>
</evidence>
<dbReference type="GO" id="GO:0047213">
    <property type="term" value="F:anthocyanidin 3-O-glucosyltransferase activity"/>
    <property type="evidence" value="ECO:0007669"/>
    <property type="project" value="UniProtKB-EC"/>
</dbReference>
<evidence type="ECO:0000256" key="2">
    <source>
        <dbReference type="ARBA" id="ARBA00009995"/>
    </source>
</evidence>
<dbReference type="PANTHER" id="PTHR48044:SF29">
    <property type="entry name" value="GLYCOSYLTRANSFERASE"/>
    <property type="match status" value="1"/>
</dbReference>
<keyword evidence="9" id="KW-1185">Reference proteome</keyword>
<sequence>MERMHKRSISSVLMFPWLAHGHISPFLELAKKLAKRNFYVYLCSTPVNLDSIKQNLSPKYLLSIQLVELHLPSLPDLPSHCHTTKGLPPHLMTTLKTAFDMATPNFSNILETLRPDLLIYDFLQPWAAALALSFDIPAVLFLCSSMAMSTFCRHFSENSSDDHFPFPEIYPKWCLDKKVLEVLESSSNERKDKHRVNQCIERSYHLILAKTFRELEGKYIDYLSVKLMKKIVPVGPLVQEDNIPIHEDEKMEVIQWLEKKEPSSAVFVSFGSEYFLSSEEREEIANGLELSKVNFIWVVRFPAGEEIKLEDALPKGYIERVKEKGLIVEGWLPQAKMLGHSSIGGFVSHCGWSSIMESMKFGVPVIAMPMNLDQPLNARVVEEAGVGIEVNRNIKSGEGLDREEIAKTIRKVVLEKVVKM</sequence>
<evidence type="ECO:0000256" key="3">
    <source>
        <dbReference type="ARBA" id="ARBA00022679"/>
    </source>
</evidence>
<dbReference type="Gene3D" id="3.40.50.2000">
    <property type="entry name" value="Glycogen Phosphorylase B"/>
    <property type="match status" value="2"/>
</dbReference>
<dbReference type="GO" id="GO:0009718">
    <property type="term" value="P:anthocyanin-containing compound biosynthetic process"/>
    <property type="evidence" value="ECO:0007669"/>
    <property type="project" value="UniProtKB-UniPathway"/>
</dbReference>
<accession>B9SAL6</accession>
<comment type="catalytic activity">
    <reaction evidence="4">
        <text>an anthocyanidin + UDP-alpha-D-glucose + H(+) = an anthocyanidin 3-O-beta-D-glucoside + UDP</text>
        <dbReference type="Rhea" id="RHEA:20093"/>
        <dbReference type="ChEBI" id="CHEBI:15378"/>
        <dbReference type="ChEBI" id="CHEBI:16307"/>
        <dbReference type="ChEBI" id="CHEBI:58223"/>
        <dbReference type="ChEBI" id="CHEBI:58885"/>
        <dbReference type="ChEBI" id="CHEBI:143576"/>
        <dbReference type="EC" id="2.4.1.115"/>
    </reaction>
</comment>
<proteinExistence type="inferred from homology"/>
<keyword evidence="3 5" id="KW-0808">Transferase</keyword>
<dbReference type="AlphaFoldDB" id="B9SAL6"/>
<dbReference type="EC" id="2.4.1.-" evidence="6"/>
<dbReference type="InterPro" id="IPR058980">
    <property type="entry name" value="Glyco_transf_N"/>
</dbReference>
<dbReference type="GO" id="GO:1901137">
    <property type="term" value="P:carbohydrate derivative biosynthetic process"/>
    <property type="evidence" value="ECO:0007669"/>
    <property type="project" value="UniProtKB-ARBA"/>
</dbReference>
<evidence type="ECO:0000256" key="1">
    <source>
        <dbReference type="ARBA" id="ARBA00004935"/>
    </source>
</evidence>
<dbReference type="CDD" id="cd03784">
    <property type="entry name" value="GT1_Gtf-like"/>
    <property type="match status" value="1"/>
</dbReference>
<comment type="similarity">
    <text evidence="2 5">Belongs to the UDP-glycosyltransferase family.</text>
</comment>
<evidence type="ECO:0000259" key="7">
    <source>
        <dbReference type="Pfam" id="PF26168"/>
    </source>
</evidence>
<reference evidence="9" key="1">
    <citation type="journal article" date="2010" name="Nat. Biotechnol.">
        <title>Draft genome sequence of the oilseed species Ricinus communis.</title>
        <authorList>
            <person name="Chan A.P."/>
            <person name="Crabtree J."/>
            <person name="Zhao Q."/>
            <person name="Lorenzi H."/>
            <person name="Orvis J."/>
            <person name="Puiu D."/>
            <person name="Melake-Berhan A."/>
            <person name="Jones K.M."/>
            <person name="Redman J."/>
            <person name="Chen G."/>
            <person name="Cahoon E.B."/>
            <person name="Gedil M."/>
            <person name="Stanke M."/>
            <person name="Haas B.J."/>
            <person name="Wortman J.R."/>
            <person name="Fraser-Liggett C.M."/>
            <person name="Ravel J."/>
            <person name="Rabinowicz P.D."/>
        </authorList>
    </citation>
    <scope>NUCLEOTIDE SEQUENCE [LARGE SCALE GENOMIC DNA]</scope>
    <source>
        <strain evidence="9">cv. Hale</strain>
    </source>
</reference>
<comment type="pathway">
    <text evidence="1">Pigment biosynthesis; anthocyanin biosynthesis.</text>
</comment>